<evidence type="ECO:0000313" key="3">
    <source>
        <dbReference type="EMBL" id="GIJ50848.1"/>
    </source>
</evidence>
<comment type="caution">
    <text evidence="3">The sequence shown here is derived from an EMBL/GenBank/DDBJ whole genome shotgun (WGS) entry which is preliminary data.</text>
</comment>
<gene>
    <name evidence="3" type="ORF">Val02_77340</name>
</gene>
<dbReference type="SUPFAM" id="SSF55486">
    <property type="entry name" value="Metalloproteases ('zincins'), catalytic domain"/>
    <property type="match status" value="1"/>
</dbReference>
<dbReference type="Gene3D" id="3.40.390.10">
    <property type="entry name" value="Collagenase (Catalytic Domain)"/>
    <property type="match status" value="1"/>
</dbReference>
<dbReference type="EMBL" id="BOPF01000040">
    <property type="protein sequence ID" value="GIJ50848.1"/>
    <property type="molecule type" value="Genomic_DNA"/>
</dbReference>
<evidence type="ECO:0000256" key="2">
    <source>
        <dbReference type="SAM" id="SignalP"/>
    </source>
</evidence>
<name>A0A8J4DV69_9ACTN</name>
<sequence>MNQRRRTSSVATALLAAVALLATPPAGPFRFGAGRPDTCPHGTGTVDAAALAEATPITGCRLGGAVVASGELSVRVPDDDGSVTAAGMGRTGHPAVLTVTRIRGKVRAIVSGRARTENEPSQAIERFGRADGSSTESAGEPAAETAAVDPRCADAAGTWLGMRWRNQYKWWLRNKNLPGYLGSADPVRDAIRAAGAGVDDGRNDCGLGGGLALSQRYIGDTDKDANIRPDGTCGSRDDRNVVAFGELSGGLLALTCLWWSRGRTVEADIRISDVDNLFSLAPTESCADTWDLQGTLTHEFGHVFGLGHVTFAEHGELTMSDGLPACSTRFRALGLGDYQTLKNQYG</sequence>
<keyword evidence="2" id="KW-0732">Signal</keyword>
<proteinExistence type="predicted"/>
<reference evidence="3" key="1">
    <citation type="submission" date="2021-01" db="EMBL/GenBank/DDBJ databases">
        <title>Whole genome shotgun sequence of Virgisporangium aliadipatigenens NBRC 105644.</title>
        <authorList>
            <person name="Komaki H."/>
            <person name="Tamura T."/>
        </authorList>
    </citation>
    <scope>NUCLEOTIDE SEQUENCE</scope>
    <source>
        <strain evidence="3">NBRC 105644</strain>
    </source>
</reference>
<organism evidence="3 4">
    <name type="scientific">Virgisporangium aliadipatigenens</name>
    <dbReference type="NCBI Taxonomy" id="741659"/>
    <lineage>
        <taxon>Bacteria</taxon>
        <taxon>Bacillati</taxon>
        <taxon>Actinomycetota</taxon>
        <taxon>Actinomycetes</taxon>
        <taxon>Micromonosporales</taxon>
        <taxon>Micromonosporaceae</taxon>
        <taxon>Virgisporangium</taxon>
    </lineage>
</organism>
<dbReference type="Proteomes" id="UP000619260">
    <property type="component" value="Unassembled WGS sequence"/>
</dbReference>
<evidence type="ECO:0000256" key="1">
    <source>
        <dbReference type="SAM" id="MobiDB-lite"/>
    </source>
</evidence>
<dbReference type="RefSeq" id="WP_203904272.1">
    <property type="nucleotide sequence ID" value="NZ_BOPF01000040.1"/>
</dbReference>
<evidence type="ECO:0008006" key="5">
    <source>
        <dbReference type="Google" id="ProtNLM"/>
    </source>
</evidence>
<protein>
    <recommendedName>
        <fullName evidence="5">Matrixin family metalloprotease</fullName>
    </recommendedName>
</protein>
<dbReference type="GO" id="GO:0008237">
    <property type="term" value="F:metallopeptidase activity"/>
    <property type="evidence" value="ECO:0007669"/>
    <property type="project" value="InterPro"/>
</dbReference>
<evidence type="ECO:0000313" key="4">
    <source>
        <dbReference type="Proteomes" id="UP000619260"/>
    </source>
</evidence>
<dbReference type="AlphaFoldDB" id="A0A8J4DV69"/>
<feature type="signal peptide" evidence="2">
    <location>
        <begin position="1"/>
        <end position="22"/>
    </location>
</feature>
<accession>A0A8J4DV69</accession>
<keyword evidence="4" id="KW-1185">Reference proteome</keyword>
<feature type="region of interest" description="Disordered" evidence="1">
    <location>
        <begin position="113"/>
        <end position="148"/>
    </location>
</feature>
<dbReference type="InterPro" id="IPR024079">
    <property type="entry name" value="MetalloPept_cat_dom_sf"/>
</dbReference>
<feature type="chain" id="PRO_5038711874" description="Matrixin family metalloprotease" evidence="2">
    <location>
        <begin position="23"/>
        <end position="346"/>
    </location>
</feature>